<feature type="transmembrane region" description="Helical" evidence="1">
    <location>
        <begin position="58"/>
        <end position="78"/>
    </location>
</feature>
<feature type="transmembrane region" description="Helical" evidence="1">
    <location>
        <begin position="141"/>
        <end position="160"/>
    </location>
</feature>
<evidence type="ECO:0000256" key="1">
    <source>
        <dbReference type="SAM" id="Phobius"/>
    </source>
</evidence>
<dbReference type="Proteomes" id="UP000241074">
    <property type="component" value="Chromosome"/>
</dbReference>
<gene>
    <name evidence="2" type="ORF">C7S18_14695</name>
</gene>
<keyword evidence="1" id="KW-0472">Membrane</keyword>
<evidence type="ECO:0000313" key="3">
    <source>
        <dbReference type="Proteomes" id="UP000241074"/>
    </source>
</evidence>
<organism evidence="2 3">
    <name type="scientific">Ahniella affigens</name>
    <dbReference type="NCBI Taxonomy" id="2021234"/>
    <lineage>
        <taxon>Bacteria</taxon>
        <taxon>Pseudomonadati</taxon>
        <taxon>Pseudomonadota</taxon>
        <taxon>Gammaproteobacteria</taxon>
        <taxon>Lysobacterales</taxon>
        <taxon>Rhodanobacteraceae</taxon>
        <taxon>Ahniella</taxon>
    </lineage>
</organism>
<sequence length="258" mass="28282">MDSFLSFGLQKHRALAHDRVMSAPTATPDAESNRLVSGLGAVVLRQALLPFGVFVLDWPLATALAAVSAEVFVGYLLATALPLILQSARRDSTAAAGGLWVRIVIGTIVVGFVASVAVMVGGLGLFGAWMMIRTLAGPGPIPLPWDAVLLIVLGLIWFAFDQVQRICAEKNQLRPQELERVRMLETLYKVVVVANVFLFAGMFASKLGESGLRWVIPICAVGFVLVEWQIARQRAWAKYVLPMPPEPPRRRDEREDYC</sequence>
<protein>
    <submittedName>
        <fullName evidence="2">Uncharacterized protein</fullName>
    </submittedName>
</protein>
<keyword evidence="1" id="KW-0812">Transmembrane</keyword>
<name>A0A2P1PU38_9GAMM</name>
<dbReference type="KEGG" id="xba:C7S18_14695"/>
<dbReference type="EMBL" id="CP027860">
    <property type="protein sequence ID" value="AVP98359.1"/>
    <property type="molecule type" value="Genomic_DNA"/>
</dbReference>
<keyword evidence="1" id="KW-1133">Transmembrane helix</keyword>
<feature type="transmembrane region" description="Helical" evidence="1">
    <location>
        <begin position="211"/>
        <end position="228"/>
    </location>
</feature>
<feature type="transmembrane region" description="Helical" evidence="1">
    <location>
        <begin position="186"/>
        <end position="205"/>
    </location>
</feature>
<keyword evidence="3" id="KW-1185">Reference proteome</keyword>
<evidence type="ECO:0000313" key="2">
    <source>
        <dbReference type="EMBL" id="AVP98359.1"/>
    </source>
</evidence>
<accession>A0A2P1PU38</accession>
<proteinExistence type="predicted"/>
<reference evidence="2 3" key="2">
    <citation type="submission" date="2018-03" db="EMBL/GenBank/DDBJ databases">
        <authorList>
            <person name="Keele B.F."/>
        </authorList>
    </citation>
    <scope>NUCLEOTIDE SEQUENCE [LARGE SCALE GENOMIC DNA]</scope>
    <source>
        <strain evidence="2 3">D13</strain>
    </source>
</reference>
<feature type="transmembrane region" description="Helical" evidence="1">
    <location>
        <begin position="99"/>
        <end position="129"/>
    </location>
</feature>
<dbReference type="RefSeq" id="WP_106892280.1">
    <property type="nucleotide sequence ID" value="NZ_CP027860.1"/>
</dbReference>
<dbReference type="AlphaFoldDB" id="A0A2P1PU38"/>
<reference evidence="2 3" key="1">
    <citation type="submission" date="2018-03" db="EMBL/GenBank/DDBJ databases">
        <title>Ahniella affigens gen. nov., sp. nov., a gammaproteobacterium isolated from sandy soil near a stream.</title>
        <authorList>
            <person name="Ko Y."/>
            <person name="Kim J.-H."/>
        </authorList>
    </citation>
    <scope>NUCLEOTIDE SEQUENCE [LARGE SCALE GENOMIC DNA]</scope>
    <source>
        <strain evidence="2 3">D13</strain>
    </source>
</reference>